<reference evidence="1" key="1">
    <citation type="submission" date="2020-05" db="EMBL/GenBank/DDBJ databases">
        <title>Large-scale comparative analyses of tick genomes elucidate their genetic diversity and vector capacities.</title>
        <authorList>
            <person name="Jia N."/>
            <person name="Wang J."/>
            <person name="Shi W."/>
            <person name="Du L."/>
            <person name="Sun Y."/>
            <person name="Zhan W."/>
            <person name="Jiang J."/>
            <person name="Wang Q."/>
            <person name="Zhang B."/>
            <person name="Ji P."/>
            <person name="Sakyi L.B."/>
            <person name="Cui X."/>
            <person name="Yuan T."/>
            <person name="Jiang B."/>
            <person name="Yang W."/>
            <person name="Lam T.T.-Y."/>
            <person name="Chang Q."/>
            <person name="Ding S."/>
            <person name="Wang X."/>
            <person name="Zhu J."/>
            <person name="Ruan X."/>
            <person name="Zhao L."/>
            <person name="Wei J."/>
            <person name="Que T."/>
            <person name="Du C."/>
            <person name="Cheng J."/>
            <person name="Dai P."/>
            <person name="Han X."/>
            <person name="Huang E."/>
            <person name="Gao Y."/>
            <person name="Liu J."/>
            <person name="Shao H."/>
            <person name="Ye R."/>
            <person name="Li L."/>
            <person name="Wei W."/>
            <person name="Wang X."/>
            <person name="Wang C."/>
            <person name="Yang T."/>
            <person name="Huo Q."/>
            <person name="Li W."/>
            <person name="Guo W."/>
            <person name="Chen H."/>
            <person name="Zhou L."/>
            <person name="Ni X."/>
            <person name="Tian J."/>
            <person name="Zhou Y."/>
            <person name="Sheng Y."/>
            <person name="Liu T."/>
            <person name="Pan Y."/>
            <person name="Xia L."/>
            <person name="Li J."/>
            <person name="Zhao F."/>
            <person name="Cao W."/>
        </authorList>
    </citation>
    <scope>NUCLEOTIDE SEQUENCE</scope>
    <source>
        <strain evidence="1">Hyas-2018</strain>
    </source>
</reference>
<name>A0ACB7SZN0_HYAAI</name>
<accession>A0ACB7SZN0</accession>
<protein>
    <submittedName>
        <fullName evidence="1">Uncharacterized protein</fullName>
    </submittedName>
</protein>
<comment type="caution">
    <text evidence="1">The sequence shown here is derived from an EMBL/GenBank/DDBJ whole genome shotgun (WGS) entry which is preliminary data.</text>
</comment>
<sequence length="152" mass="17268">MRPVVPEKRSRSGRLSEHHPADCRRQSYRARSRARTATRSRRIRTAAALVRTGQGSGIKTRRKIWHRTSPSLEDGTEKIPPAPAVAMRGNASSVAEWYLPGRESHKRELSAVVWNLLDSQIPEQFFNVALQTNKRRSTCLDQNSRVTNIVIN</sequence>
<dbReference type="EMBL" id="CM023482">
    <property type="protein sequence ID" value="KAH6940135.1"/>
    <property type="molecule type" value="Genomic_DNA"/>
</dbReference>
<organism evidence="1 2">
    <name type="scientific">Hyalomma asiaticum</name>
    <name type="common">Tick</name>
    <dbReference type="NCBI Taxonomy" id="266040"/>
    <lineage>
        <taxon>Eukaryota</taxon>
        <taxon>Metazoa</taxon>
        <taxon>Ecdysozoa</taxon>
        <taxon>Arthropoda</taxon>
        <taxon>Chelicerata</taxon>
        <taxon>Arachnida</taxon>
        <taxon>Acari</taxon>
        <taxon>Parasitiformes</taxon>
        <taxon>Ixodida</taxon>
        <taxon>Ixodoidea</taxon>
        <taxon>Ixodidae</taxon>
        <taxon>Hyalomminae</taxon>
        <taxon>Hyalomma</taxon>
    </lineage>
</organism>
<gene>
    <name evidence="1" type="ORF">HPB50_025364</name>
</gene>
<evidence type="ECO:0000313" key="2">
    <source>
        <dbReference type="Proteomes" id="UP000821845"/>
    </source>
</evidence>
<proteinExistence type="predicted"/>
<dbReference type="Proteomes" id="UP000821845">
    <property type="component" value="Chromosome 2"/>
</dbReference>
<keyword evidence="2" id="KW-1185">Reference proteome</keyword>
<evidence type="ECO:0000313" key="1">
    <source>
        <dbReference type="EMBL" id="KAH6940135.1"/>
    </source>
</evidence>